<keyword evidence="3" id="KW-1185">Reference proteome</keyword>
<dbReference type="Proteomes" id="UP000184085">
    <property type="component" value="Unassembled WGS sequence"/>
</dbReference>
<feature type="domain" description="Aminoglycoside phosphotransferase" evidence="1">
    <location>
        <begin position="17"/>
        <end position="232"/>
    </location>
</feature>
<reference evidence="3" key="1">
    <citation type="submission" date="2016-09" db="EMBL/GenBank/DDBJ databases">
        <authorList>
            <person name="Wibberg D."/>
        </authorList>
    </citation>
    <scope>NUCLEOTIDE SEQUENCE [LARGE SCALE GENOMIC DNA]</scope>
</reference>
<dbReference type="Gene3D" id="3.90.1200.10">
    <property type="match status" value="1"/>
</dbReference>
<dbReference type="Gene3D" id="3.30.200.20">
    <property type="entry name" value="Phosphorylase Kinase, domain 1"/>
    <property type="match status" value="1"/>
</dbReference>
<evidence type="ECO:0000259" key="1">
    <source>
        <dbReference type="Pfam" id="PF01636"/>
    </source>
</evidence>
<organism evidence="2 3">
    <name type="scientific">Donghicola eburneus</name>
    <dbReference type="NCBI Taxonomy" id="393278"/>
    <lineage>
        <taxon>Bacteria</taxon>
        <taxon>Pseudomonadati</taxon>
        <taxon>Pseudomonadota</taxon>
        <taxon>Alphaproteobacteria</taxon>
        <taxon>Rhodobacterales</taxon>
        <taxon>Roseobacteraceae</taxon>
        <taxon>Donghicola</taxon>
    </lineage>
</organism>
<dbReference type="AlphaFoldDB" id="A0A1M4N3M4"/>
<sequence length="314" mass="35011">MSVTEFLTLAGWQNAQISPMTGDASARQYSRLQRKQETAILMQAPQDGSTSTFARVARYLRQSSLAAPQIFAAQPDQGLLLTEDFGAYRFADIADQEPDRATSLYALATDVLIHLSRIPAMDGLQPYDGKTMAAQAELIFEWALPAKPLPDLTLTKSLKTALRQAARPFDRMPRVTMLRDYHAENLMLRDAAGIQAAGLLDFQDAMAAHPAYDLVSLLQDARRDVDPAIEQEMTFRYMAETDCDSTDFYAAYALYGTGRALRILGIFARLAARDGKTRYLDFVPRVRANLERNLSHPHLSEVSRCLTPWLEATA</sequence>
<dbReference type="SUPFAM" id="SSF56112">
    <property type="entry name" value="Protein kinase-like (PK-like)"/>
    <property type="match status" value="1"/>
</dbReference>
<dbReference type="InterPro" id="IPR011009">
    <property type="entry name" value="Kinase-like_dom_sf"/>
</dbReference>
<dbReference type="EMBL" id="FMJB01000064">
    <property type="protein sequence ID" value="SCM69409.1"/>
    <property type="molecule type" value="Genomic_DNA"/>
</dbReference>
<name>A0A1M4N3M4_9RHOB</name>
<dbReference type="InterPro" id="IPR002575">
    <property type="entry name" value="Aminoglycoside_PTrfase"/>
</dbReference>
<protein>
    <recommendedName>
        <fullName evidence="1">Aminoglycoside phosphotransferase domain-containing protein</fullName>
    </recommendedName>
</protein>
<gene>
    <name evidence="2" type="ORF">KARMA_3647</name>
</gene>
<accession>A0A1M4N3M4</accession>
<evidence type="ECO:0000313" key="3">
    <source>
        <dbReference type="Proteomes" id="UP000184085"/>
    </source>
</evidence>
<proteinExistence type="predicted"/>
<dbReference type="Pfam" id="PF01636">
    <property type="entry name" value="APH"/>
    <property type="match status" value="1"/>
</dbReference>
<evidence type="ECO:0000313" key="2">
    <source>
        <dbReference type="EMBL" id="SCM69409.1"/>
    </source>
</evidence>
<dbReference type="RefSeq" id="WP_072708958.1">
    <property type="nucleotide sequence ID" value="NZ_FMJB01000064.1"/>
</dbReference>